<proteinExistence type="predicted"/>
<organism evidence="1">
    <name type="scientific">marine sediment metagenome</name>
    <dbReference type="NCBI Taxonomy" id="412755"/>
    <lineage>
        <taxon>unclassified sequences</taxon>
        <taxon>metagenomes</taxon>
        <taxon>ecological metagenomes</taxon>
    </lineage>
</organism>
<evidence type="ECO:0000313" key="1">
    <source>
        <dbReference type="EMBL" id="GAI38346.1"/>
    </source>
</evidence>
<feature type="non-terminal residue" evidence="1">
    <location>
        <position position="1"/>
    </location>
</feature>
<dbReference type="AlphaFoldDB" id="X1P7A8"/>
<protein>
    <submittedName>
        <fullName evidence="1">Uncharacterized protein</fullName>
    </submittedName>
</protein>
<name>X1P7A8_9ZZZZ</name>
<dbReference type="EMBL" id="BARV01024896">
    <property type="protein sequence ID" value="GAI38346.1"/>
    <property type="molecule type" value="Genomic_DNA"/>
</dbReference>
<gene>
    <name evidence="1" type="ORF">S06H3_40542</name>
</gene>
<comment type="caution">
    <text evidence="1">The sequence shown here is derived from an EMBL/GenBank/DDBJ whole genome shotgun (WGS) entry which is preliminary data.</text>
</comment>
<accession>X1P7A8</accession>
<reference evidence="1" key="1">
    <citation type="journal article" date="2014" name="Front. Microbiol.">
        <title>High frequency of phylogenetically diverse reductive dehalogenase-homologous genes in deep subseafloor sedimentary metagenomes.</title>
        <authorList>
            <person name="Kawai M."/>
            <person name="Futagami T."/>
            <person name="Toyoda A."/>
            <person name="Takaki Y."/>
            <person name="Nishi S."/>
            <person name="Hori S."/>
            <person name="Arai W."/>
            <person name="Tsubouchi T."/>
            <person name="Morono Y."/>
            <person name="Uchiyama I."/>
            <person name="Ito T."/>
            <person name="Fujiyama A."/>
            <person name="Inagaki F."/>
            <person name="Takami H."/>
        </authorList>
    </citation>
    <scope>NUCLEOTIDE SEQUENCE</scope>
    <source>
        <strain evidence="1">Expedition CK06-06</strain>
    </source>
</reference>
<sequence length="166" mass="18078">VALSMTGVAVAHWSDEIYFEGTVKTGSVTVGWASVAAWENGELGGKDVGSIDAWLKDEETDPRTAETVYHTLVIEISNVYPGWMGHIDAVIKNAGSIPVDLVDVTIDGGLPPENEVDICFVYDWLESLRLDPDSSATIRADILVKEDAPEGTTYTFSITRVFNQWG</sequence>